<organism evidence="1 2">
    <name type="scientific">Sphingosinicella microcystinivorans</name>
    <dbReference type="NCBI Taxonomy" id="335406"/>
    <lineage>
        <taxon>Bacteria</taxon>
        <taxon>Pseudomonadati</taxon>
        <taxon>Pseudomonadota</taxon>
        <taxon>Alphaproteobacteria</taxon>
        <taxon>Sphingomonadales</taxon>
        <taxon>Sphingosinicellaceae</taxon>
        <taxon>Sphingosinicella</taxon>
    </lineage>
</organism>
<dbReference type="EMBL" id="AP018711">
    <property type="protein sequence ID" value="BBE35103.1"/>
    <property type="molecule type" value="Genomic_DNA"/>
</dbReference>
<dbReference type="KEGG" id="smic:SmB9_27610"/>
<accession>A0AAD1D843</accession>
<dbReference type="AlphaFoldDB" id="A0AAD1D843"/>
<reference evidence="1 2" key="1">
    <citation type="submission" date="2018-06" db="EMBL/GenBank/DDBJ databases">
        <title>Complete Genome Sequence of the Microcystin-Degrading Bacterium Sphingosinicella microcystinivorans Strain B-9.</title>
        <authorList>
            <person name="Jin H."/>
            <person name="Nishizawa T."/>
            <person name="Guo Y."/>
            <person name="Nishizawa A."/>
            <person name="Park H."/>
            <person name="Kato H."/>
            <person name="Tsuji K."/>
            <person name="Harada K."/>
        </authorList>
    </citation>
    <scope>NUCLEOTIDE SEQUENCE [LARGE SCALE GENOMIC DNA]</scope>
    <source>
        <strain evidence="1 2">B9</strain>
    </source>
</reference>
<sequence length="346" mass="38524">MFKSPTLFIVGAGASHEAGMPIGTTLTGEIAKLLSLDVDFGDRVNKGDHKIFFALKQLVTEHSWGENSFIQSSRAVAEAMQLALSIDTFLESHFENREFVQLGKLGIARAISLAEAQSKMKPGKENNAPFRMTALSDTWYYSLARQLFTGVPAHRPELAFENVTFVVFNYDRCLQIFLMHAAAMYFRITLPQATQLMQNVRFIHPYGTIGSVFEGSPDYVPFASDQFDLNTVASRIRTFSESSDLAFDIRREVCRAETIIFLGFGFHGQNMALLDVGKDYGIEEPPPKRVFVTTKGLSTSDEGVVRGQISHVLWATPQPLNDMSSISTNNGTCAELFSAYWRSLTN</sequence>
<name>A0AAD1D843_SPHMI</name>
<dbReference type="RefSeq" id="WP_121049064.1">
    <property type="nucleotide sequence ID" value="NZ_AP018711.1"/>
</dbReference>
<evidence type="ECO:0000313" key="2">
    <source>
        <dbReference type="Proteomes" id="UP000275727"/>
    </source>
</evidence>
<dbReference type="Proteomes" id="UP000275727">
    <property type="component" value="Chromosome"/>
</dbReference>
<protein>
    <recommendedName>
        <fullName evidence="3">SIR2-like protein</fullName>
    </recommendedName>
</protein>
<evidence type="ECO:0008006" key="3">
    <source>
        <dbReference type="Google" id="ProtNLM"/>
    </source>
</evidence>
<proteinExistence type="predicted"/>
<gene>
    <name evidence="1" type="ORF">SmB9_27610</name>
</gene>
<evidence type="ECO:0000313" key="1">
    <source>
        <dbReference type="EMBL" id="BBE35103.1"/>
    </source>
</evidence>